<feature type="transmembrane region" description="Helical" evidence="1">
    <location>
        <begin position="32"/>
        <end position="59"/>
    </location>
</feature>
<sequence length="234" mass="26271">MKFLIYAMVTSIFAAHGLFTLRLIALYRNKKYVVWFITGFFVATYLCTYGLVIAATSLVTYQPFYSETLKSCISLGESPLLPPVWYAPVAYETFLFSLTAYRAWRDAKIISGESAPFLVLFYRDGIIAFLVMTGARVWNIYIFLAEPGSSVYVGTMLLWAMNTVLTTRVYMNLVWLARGPVEVTGVFTSATIGQPNRPYGTIGAGSSMEMHTPVLARERMEAISRHRSLLAARD</sequence>
<keyword evidence="1" id="KW-0812">Transmembrane</keyword>
<organism evidence="2 3">
    <name type="scientific">Serendipita vermifera MAFF 305830</name>
    <dbReference type="NCBI Taxonomy" id="933852"/>
    <lineage>
        <taxon>Eukaryota</taxon>
        <taxon>Fungi</taxon>
        <taxon>Dikarya</taxon>
        <taxon>Basidiomycota</taxon>
        <taxon>Agaricomycotina</taxon>
        <taxon>Agaricomycetes</taxon>
        <taxon>Sebacinales</taxon>
        <taxon>Serendipitaceae</taxon>
        <taxon>Serendipita</taxon>
    </lineage>
</organism>
<keyword evidence="3" id="KW-1185">Reference proteome</keyword>
<dbReference type="STRING" id="933852.A0A0C3AL13"/>
<protein>
    <submittedName>
        <fullName evidence="2">Uncharacterized protein</fullName>
    </submittedName>
</protein>
<dbReference type="HOGENOM" id="CLU_035509_1_5_1"/>
<evidence type="ECO:0000256" key="1">
    <source>
        <dbReference type="SAM" id="Phobius"/>
    </source>
</evidence>
<dbReference type="OrthoDB" id="2637653at2759"/>
<dbReference type="AlphaFoldDB" id="A0A0C3AL13"/>
<reference evidence="2 3" key="1">
    <citation type="submission" date="2014-04" db="EMBL/GenBank/DDBJ databases">
        <authorList>
            <consortium name="DOE Joint Genome Institute"/>
            <person name="Kuo A."/>
            <person name="Zuccaro A."/>
            <person name="Kohler A."/>
            <person name="Nagy L.G."/>
            <person name="Floudas D."/>
            <person name="Copeland A."/>
            <person name="Barry K.W."/>
            <person name="Cichocki N."/>
            <person name="Veneault-Fourrey C."/>
            <person name="LaButti K."/>
            <person name="Lindquist E.A."/>
            <person name="Lipzen A."/>
            <person name="Lundell T."/>
            <person name="Morin E."/>
            <person name="Murat C."/>
            <person name="Sun H."/>
            <person name="Tunlid A."/>
            <person name="Henrissat B."/>
            <person name="Grigoriev I.V."/>
            <person name="Hibbett D.S."/>
            <person name="Martin F."/>
            <person name="Nordberg H.P."/>
            <person name="Cantor M.N."/>
            <person name="Hua S.X."/>
        </authorList>
    </citation>
    <scope>NUCLEOTIDE SEQUENCE [LARGE SCALE GENOMIC DNA]</scope>
    <source>
        <strain evidence="2 3">MAFF 305830</strain>
    </source>
</reference>
<keyword evidence="1" id="KW-1133">Transmembrane helix</keyword>
<dbReference type="EMBL" id="KN824315">
    <property type="protein sequence ID" value="KIM25275.1"/>
    <property type="molecule type" value="Genomic_DNA"/>
</dbReference>
<feature type="transmembrane region" description="Helical" evidence="1">
    <location>
        <begin position="6"/>
        <end position="25"/>
    </location>
</feature>
<keyword evidence="1" id="KW-0472">Membrane</keyword>
<gene>
    <name evidence="2" type="ORF">M408DRAFT_211929</name>
</gene>
<reference evidence="3" key="2">
    <citation type="submission" date="2015-01" db="EMBL/GenBank/DDBJ databases">
        <title>Evolutionary Origins and Diversification of the Mycorrhizal Mutualists.</title>
        <authorList>
            <consortium name="DOE Joint Genome Institute"/>
            <consortium name="Mycorrhizal Genomics Consortium"/>
            <person name="Kohler A."/>
            <person name="Kuo A."/>
            <person name="Nagy L.G."/>
            <person name="Floudas D."/>
            <person name="Copeland A."/>
            <person name="Barry K.W."/>
            <person name="Cichocki N."/>
            <person name="Veneault-Fourrey C."/>
            <person name="LaButti K."/>
            <person name="Lindquist E.A."/>
            <person name="Lipzen A."/>
            <person name="Lundell T."/>
            <person name="Morin E."/>
            <person name="Murat C."/>
            <person name="Riley R."/>
            <person name="Ohm R."/>
            <person name="Sun H."/>
            <person name="Tunlid A."/>
            <person name="Henrissat B."/>
            <person name="Grigoriev I.V."/>
            <person name="Hibbett D.S."/>
            <person name="Martin F."/>
        </authorList>
    </citation>
    <scope>NUCLEOTIDE SEQUENCE [LARGE SCALE GENOMIC DNA]</scope>
    <source>
        <strain evidence="3">MAFF 305830</strain>
    </source>
</reference>
<feature type="transmembrane region" description="Helical" evidence="1">
    <location>
        <begin position="150"/>
        <end position="170"/>
    </location>
</feature>
<accession>A0A0C3AL13</accession>
<dbReference type="Proteomes" id="UP000054097">
    <property type="component" value="Unassembled WGS sequence"/>
</dbReference>
<feature type="transmembrane region" description="Helical" evidence="1">
    <location>
        <begin position="125"/>
        <end position="144"/>
    </location>
</feature>
<feature type="transmembrane region" description="Helical" evidence="1">
    <location>
        <begin position="84"/>
        <end position="104"/>
    </location>
</feature>
<name>A0A0C3AL13_SERVB</name>
<evidence type="ECO:0000313" key="2">
    <source>
        <dbReference type="EMBL" id="KIM25275.1"/>
    </source>
</evidence>
<proteinExistence type="predicted"/>
<evidence type="ECO:0000313" key="3">
    <source>
        <dbReference type="Proteomes" id="UP000054097"/>
    </source>
</evidence>